<protein>
    <submittedName>
        <fullName evidence="2">Uncharacterized protein</fullName>
    </submittedName>
</protein>
<comment type="caution">
    <text evidence="2">The sequence shown here is derived from an EMBL/GenBank/DDBJ whole genome shotgun (WGS) entry which is preliminary data.</text>
</comment>
<accession>A0A8T2NSC4</accession>
<keyword evidence="3" id="KW-1185">Reference proteome</keyword>
<dbReference type="AlphaFoldDB" id="A0A8T2NSC4"/>
<evidence type="ECO:0000313" key="3">
    <source>
        <dbReference type="Proteomes" id="UP000824540"/>
    </source>
</evidence>
<name>A0A8T2NSC4_9TELE</name>
<sequence>MGVLEASPIVHWEMACRVNALLCGGDLFEDWRRLGFGDKDTGSTLRVVVGEGGNQDFMNSGLDGHALEYGSGATVAPTMADLTLKDQDQDVFGGPMTKNGVSPTAHLGPQDDLMKESMEPSALEHTEEQSAHADCKSSPSGEEWALGGAAWGRGSGEPHIHINTRPTPSSVFHFGPQ</sequence>
<organism evidence="2 3">
    <name type="scientific">Albula glossodonta</name>
    <name type="common">roundjaw bonefish</name>
    <dbReference type="NCBI Taxonomy" id="121402"/>
    <lineage>
        <taxon>Eukaryota</taxon>
        <taxon>Metazoa</taxon>
        <taxon>Chordata</taxon>
        <taxon>Craniata</taxon>
        <taxon>Vertebrata</taxon>
        <taxon>Euteleostomi</taxon>
        <taxon>Actinopterygii</taxon>
        <taxon>Neopterygii</taxon>
        <taxon>Teleostei</taxon>
        <taxon>Albuliformes</taxon>
        <taxon>Albulidae</taxon>
        <taxon>Albula</taxon>
    </lineage>
</organism>
<feature type="compositionally biased region" description="Basic and acidic residues" evidence="1">
    <location>
        <begin position="118"/>
        <end position="135"/>
    </location>
</feature>
<dbReference type="EMBL" id="JAFBMS010000022">
    <property type="protein sequence ID" value="KAG9343833.1"/>
    <property type="molecule type" value="Genomic_DNA"/>
</dbReference>
<gene>
    <name evidence="2" type="ORF">JZ751_013214</name>
</gene>
<evidence type="ECO:0000256" key="1">
    <source>
        <dbReference type="SAM" id="MobiDB-lite"/>
    </source>
</evidence>
<feature type="region of interest" description="Disordered" evidence="1">
    <location>
        <begin position="118"/>
        <end position="177"/>
    </location>
</feature>
<proteinExistence type="predicted"/>
<dbReference type="Proteomes" id="UP000824540">
    <property type="component" value="Unassembled WGS sequence"/>
</dbReference>
<reference evidence="2" key="1">
    <citation type="thesis" date="2021" institute="BYU ScholarsArchive" country="Provo, UT, USA">
        <title>Applications of and Algorithms for Genome Assembly and Genomic Analyses with an Emphasis on Marine Teleosts.</title>
        <authorList>
            <person name="Pickett B.D."/>
        </authorList>
    </citation>
    <scope>NUCLEOTIDE SEQUENCE</scope>
    <source>
        <strain evidence="2">HI-2016</strain>
    </source>
</reference>
<evidence type="ECO:0000313" key="2">
    <source>
        <dbReference type="EMBL" id="KAG9343833.1"/>
    </source>
</evidence>